<evidence type="ECO:0000313" key="6">
    <source>
        <dbReference type="EMBL" id="VTP64422.1"/>
    </source>
</evidence>
<dbReference type="GO" id="GO:0005737">
    <property type="term" value="C:cytoplasm"/>
    <property type="evidence" value="ECO:0007669"/>
    <property type="project" value="UniProtKB-SubCell"/>
</dbReference>
<dbReference type="RefSeq" id="WP_054307320.1">
    <property type="nucleotide sequence ID" value="NZ_CAMIPJ010000001.1"/>
</dbReference>
<proteinExistence type="inferred from homology"/>
<evidence type="ECO:0000256" key="2">
    <source>
        <dbReference type="PIRNR" id="PIRNR006276"/>
    </source>
</evidence>
<dbReference type="AlphaFoldDB" id="A0A448SLU0"/>
<dbReference type="EMBL" id="JADULK010000003">
    <property type="protein sequence ID" value="MBH1929742.1"/>
    <property type="molecule type" value="Genomic_DNA"/>
</dbReference>
<dbReference type="InterPro" id="IPR006016">
    <property type="entry name" value="UspA"/>
</dbReference>
<gene>
    <name evidence="5" type="primary">uspA_2</name>
    <name evidence="6" type="synonym">uspA_4</name>
    <name evidence="4" type="ORF">I5U13_08730</name>
    <name evidence="5" type="ORF">NCTC10036_03374</name>
    <name evidence="6" type="ORF">NCTC12971_03550</name>
</gene>
<dbReference type="Gene3D" id="3.40.50.620">
    <property type="entry name" value="HUPs"/>
    <property type="match status" value="1"/>
</dbReference>
<reference evidence="4 9" key="2">
    <citation type="submission" date="2020-11" db="EMBL/GenBank/DDBJ databases">
        <title>Enhanced detection system for hospital associated transmission using whole genome sequencing surveillance.</title>
        <authorList>
            <person name="Harrison L.H."/>
            <person name="Van Tyne D."/>
            <person name="Marsh J.W."/>
            <person name="Griffith M.P."/>
            <person name="Snyder D.J."/>
            <person name="Cooper V.S."/>
            <person name="Mustapha M."/>
        </authorList>
    </citation>
    <scope>NUCLEOTIDE SEQUENCE [LARGE SCALE GENOMIC DNA]</scope>
    <source>
        <strain evidence="4 9">SER00230</strain>
    </source>
</reference>
<keyword evidence="2" id="KW-0963">Cytoplasm</keyword>
<feature type="domain" description="UspA" evidence="3">
    <location>
        <begin position="3"/>
        <end position="138"/>
    </location>
</feature>
<evidence type="ECO:0000313" key="4">
    <source>
        <dbReference type="EMBL" id="MBH1929742.1"/>
    </source>
</evidence>
<evidence type="ECO:0000313" key="8">
    <source>
        <dbReference type="Proteomes" id="UP000307968"/>
    </source>
</evidence>
<dbReference type="EMBL" id="LR590463">
    <property type="protein sequence ID" value="VTP64422.1"/>
    <property type="molecule type" value="Genomic_DNA"/>
</dbReference>
<evidence type="ECO:0000313" key="7">
    <source>
        <dbReference type="Proteomes" id="UP000281904"/>
    </source>
</evidence>
<protein>
    <recommendedName>
        <fullName evidence="2">Universal stress protein</fullName>
    </recommendedName>
</protein>
<reference evidence="5 7" key="1">
    <citation type="submission" date="2018-12" db="EMBL/GenBank/DDBJ databases">
        <authorList>
            <consortium name="Pathogen Informatics"/>
        </authorList>
    </citation>
    <scope>NUCLEOTIDE SEQUENCE [LARGE SCALE GENOMIC DNA]</scope>
    <source>
        <strain evidence="5 7">NCTC10036</strain>
        <strain evidence="6 8">NCTC12971</strain>
    </source>
</reference>
<name>A0A448SLU0_SERRU</name>
<dbReference type="PIRSF" id="PIRSF006276">
    <property type="entry name" value="UspA"/>
    <property type="match status" value="1"/>
</dbReference>
<evidence type="ECO:0000313" key="5">
    <source>
        <dbReference type="EMBL" id="VEI68621.1"/>
    </source>
</evidence>
<dbReference type="EMBL" id="LR134493">
    <property type="protein sequence ID" value="VEI68621.1"/>
    <property type="molecule type" value="Genomic_DNA"/>
</dbReference>
<dbReference type="Proteomes" id="UP000624159">
    <property type="component" value="Unassembled WGS sequence"/>
</dbReference>
<accession>A0A448SLU0</accession>
<comment type="subcellular location">
    <subcellularLocation>
        <location evidence="2">Cytoplasm</location>
    </subcellularLocation>
</comment>
<dbReference type="Proteomes" id="UP000307968">
    <property type="component" value="Chromosome"/>
</dbReference>
<evidence type="ECO:0000259" key="3">
    <source>
        <dbReference type="Pfam" id="PF00582"/>
    </source>
</evidence>
<evidence type="ECO:0000313" key="9">
    <source>
        <dbReference type="Proteomes" id="UP000624159"/>
    </source>
</evidence>
<keyword evidence="9" id="KW-1185">Reference proteome</keyword>
<dbReference type="Proteomes" id="UP000281904">
    <property type="component" value="Chromosome"/>
</dbReference>
<evidence type="ECO:0000256" key="1">
    <source>
        <dbReference type="ARBA" id="ARBA00008791"/>
    </source>
</evidence>
<sequence>MSYQHIAVATSLLDEEHLLIDKGIALASALGAKLSLIYVDEHHASYYSELGRPVANFSESQFEEKIRAEMAPLLQAATYPITEIIVRRGELAYELKYAAAEKGIDLFIFGHHQDLWGNLFSSARNAINTLHTDILVVPIKK</sequence>
<dbReference type="SUPFAM" id="SSF52402">
    <property type="entry name" value="Adenine nucleotide alpha hydrolases-like"/>
    <property type="match status" value="1"/>
</dbReference>
<dbReference type="InterPro" id="IPR006015">
    <property type="entry name" value="Universal_stress_UspA"/>
</dbReference>
<dbReference type="InterPro" id="IPR014729">
    <property type="entry name" value="Rossmann-like_a/b/a_fold"/>
</dbReference>
<dbReference type="GeneID" id="61766399"/>
<dbReference type="Pfam" id="PF00582">
    <property type="entry name" value="Usp"/>
    <property type="match status" value="1"/>
</dbReference>
<organism evidence="5 7">
    <name type="scientific">Serratia rubidaea</name>
    <name type="common">Serratia marinorubra</name>
    <dbReference type="NCBI Taxonomy" id="61652"/>
    <lineage>
        <taxon>Bacteria</taxon>
        <taxon>Pseudomonadati</taxon>
        <taxon>Pseudomonadota</taxon>
        <taxon>Gammaproteobacteria</taxon>
        <taxon>Enterobacterales</taxon>
        <taxon>Yersiniaceae</taxon>
        <taxon>Serratia</taxon>
    </lineage>
</organism>
<comment type="similarity">
    <text evidence="1 2">Belongs to the universal stress protein A family.</text>
</comment>